<evidence type="ECO:0000256" key="11">
    <source>
        <dbReference type="ARBA" id="ARBA00023267"/>
    </source>
</evidence>
<evidence type="ECO:0000256" key="7">
    <source>
        <dbReference type="ARBA" id="ARBA00022832"/>
    </source>
</evidence>
<keyword evidence="7" id="KW-0276">Fatty acid metabolism</keyword>
<dbReference type="InterPro" id="IPR016185">
    <property type="entry name" value="PreATP-grasp_dom_sf"/>
</dbReference>
<dbReference type="SUPFAM" id="SSF56059">
    <property type="entry name" value="Glutathione synthetase ATP-binding domain-like"/>
    <property type="match status" value="1"/>
</dbReference>
<comment type="caution">
    <text evidence="16">The sequence shown here is derived from an EMBL/GenBank/DDBJ whole genome shotgun (WGS) entry which is preliminary data.</text>
</comment>
<comment type="cofactor">
    <cofactor evidence="1">
        <name>biotin</name>
        <dbReference type="ChEBI" id="CHEBI:57586"/>
    </cofactor>
</comment>
<evidence type="ECO:0000256" key="10">
    <source>
        <dbReference type="ARBA" id="ARBA00023160"/>
    </source>
</evidence>
<feature type="domain" description="ATP-grasp" evidence="14">
    <location>
        <begin position="224"/>
        <end position="446"/>
    </location>
</feature>
<evidence type="ECO:0000259" key="15">
    <source>
        <dbReference type="PROSITE" id="PS50979"/>
    </source>
</evidence>
<dbReference type="Gene3D" id="3.30.470.20">
    <property type="entry name" value="ATP-grasp fold, B domain"/>
    <property type="match status" value="1"/>
</dbReference>
<dbReference type="Gene3D" id="3.40.50.20">
    <property type="match status" value="1"/>
</dbReference>
<dbReference type="Pfam" id="PF00289">
    <property type="entry name" value="Biotin_carb_N"/>
    <property type="match status" value="1"/>
</dbReference>
<keyword evidence="5" id="KW-0436">Ligase</keyword>
<evidence type="ECO:0000256" key="6">
    <source>
        <dbReference type="ARBA" id="ARBA00022741"/>
    </source>
</evidence>
<dbReference type="RefSeq" id="WP_205277786.1">
    <property type="nucleotide sequence ID" value="NZ_JAFFPU010000003.1"/>
</dbReference>
<accession>A0ABS2U5A5</accession>
<dbReference type="PROSITE" id="PS00867">
    <property type="entry name" value="CPSASE_2"/>
    <property type="match status" value="1"/>
</dbReference>
<evidence type="ECO:0000256" key="1">
    <source>
        <dbReference type="ARBA" id="ARBA00001953"/>
    </source>
</evidence>
<dbReference type="InterPro" id="IPR001882">
    <property type="entry name" value="Biotin_BS"/>
</dbReference>
<evidence type="ECO:0000256" key="3">
    <source>
        <dbReference type="ARBA" id="ARBA00005194"/>
    </source>
</evidence>
<dbReference type="Gene3D" id="2.40.50.100">
    <property type="match status" value="1"/>
</dbReference>
<feature type="domain" description="Lipoyl-binding" evidence="13">
    <location>
        <begin position="799"/>
        <end position="889"/>
    </location>
</feature>
<dbReference type="InterPro" id="IPR011761">
    <property type="entry name" value="ATP-grasp"/>
</dbReference>
<dbReference type="SUPFAM" id="SSF51246">
    <property type="entry name" value="Rudiment single hybrid motif"/>
    <property type="match status" value="1"/>
</dbReference>
<dbReference type="SUPFAM" id="SSF52440">
    <property type="entry name" value="PreATP-grasp domain"/>
    <property type="match status" value="1"/>
</dbReference>
<sequence>MIDFQNNRIPFHQSNSPWIRSFSLESIKCLIVCRGPVRKEAMEIFDLIGIREYGILLSEKDSVVYPMALAPELRGFRFPHNIHRVPDYMGSGKEEKVERIKQIISIAKENKYTHIFAGYGFMAEDSEFIAAIEQSGIIFMGPASYVADQAGSKDAAKKIARKLEVSVTPGVDNISSLALLTKAPDAKALEKLAKDKGLSFIFDSSVSLETNAENLLDLGYAKIVELVSIADLQVEAEKECKKIWEKFSKNRIRFKYIGGGGGKGQRVVSKIEEVKGAVQEILSESKVTAPGTNKNFLIELNIENTRHNEIQLIGNGEWCLALGGRDCSVQMHEQKLLEISLTQELLEKEIAVSSSTNPKKAEVLKGDLKVLREMEEQSERFGAAVKLNSVSTFESIVDGTNHFFMEVNTRIQVEHRVTEMVYSLKFKNPENTNEFFIVDSLIEAMALLSLHGKRLQKPDRILRYPSGAEVRINATNKAIQPHAGGVIMGWSKPLPEEIRDDQGISIRNPDMGLFVHYKVAGAYDSNIALLITHGETREDNLKRLSNILRRTELRGHDLQTNLLVHYGLINWILGKDAMFKPSTAFMISYLAGVGALERLMKDVDLEIAWKKTISEAPVEAKKVLSRKLTLITRPIDAIAKDAHLVAGFIGFHLGYSWKISGPKIEWLRNPIFILADLYHYLNMEADPTQPPSEQIWDHDNEILQKAISFYQELSKKTGIAADSIELVTNLNGGKTLKGVDASILPQVIQSHNGFQIGMELIKLLPSAGLNSGFYNLGVDEKLEAVLPEEFKKADTRDAFIKFLAPAPKASSDEIVAPMGGMFYSKEAPDLPPMIQVGDHFKAGQPLFIVEVMKMFNKISAPFSGTVKEILLNDSDGKIISKGQTIFKIVPDEVIHIETDQEIADRKKKITLSLI</sequence>
<gene>
    <name evidence="16" type="ORF">JWG45_00185</name>
</gene>
<dbReference type="PROSITE" id="PS50975">
    <property type="entry name" value="ATP_GRASP"/>
    <property type="match status" value="1"/>
</dbReference>
<evidence type="ECO:0000313" key="16">
    <source>
        <dbReference type="EMBL" id="MBM9575557.1"/>
    </source>
</evidence>
<dbReference type="CDD" id="cd06850">
    <property type="entry name" value="biotinyl_domain"/>
    <property type="match status" value="1"/>
</dbReference>
<comment type="function">
    <text evidence="2">This protein is a component of the acetyl coenzyme A carboxylase complex; first, biotin carboxylase catalyzes the carboxylation of the carrier protein and then the transcarboxylase transfers the carboxyl group to form malonyl-CoA.</text>
</comment>
<evidence type="ECO:0000256" key="12">
    <source>
        <dbReference type="PROSITE-ProRule" id="PRU00409"/>
    </source>
</evidence>
<evidence type="ECO:0000256" key="9">
    <source>
        <dbReference type="ARBA" id="ARBA00023098"/>
    </source>
</evidence>
<dbReference type="InterPro" id="IPR011053">
    <property type="entry name" value="Single_hybrid_motif"/>
</dbReference>
<dbReference type="PROSITE" id="PS00188">
    <property type="entry name" value="BIOTIN"/>
    <property type="match status" value="1"/>
</dbReference>
<dbReference type="PANTHER" id="PTHR48095:SF4">
    <property type="entry name" value="BIOTIN CARBOXYL CARRIER PROTEIN OF ACETYL-COA CARBOXYLASE"/>
    <property type="match status" value="1"/>
</dbReference>
<evidence type="ECO:0000313" key="17">
    <source>
        <dbReference type="Proteomes" id="UP000724686"/>
    </source>
</evidence>
<evidence type="ECO:0000256" key="2">
    <source>
        <dbReference type="ARBA" id="ARBA00003761"/>
    </source>
</evidence>
<dbReference type="PROSITE" id="PS50979">
    <property type="entry name" value="BC"/>
    <property type="match status" value="1"/>
</dbReference>
<dbReference type="InterPro" id="IPR001249">
    <property type="entry name" value="AcCoA_biotinCC"/>
</dbReference>
<reference evidence="16 17" key="1">
    <citation type="submission" date="2021-02" db="EMBL/GenBank/DDBJ databases">
        <title>Leptospira ainlahdjerensis sp. nov., Leptospira ainazelensis sp. nov., Leptospira abararensis sp. nov. and Leptospira chreensis sp. nov., four new species isolated from water sources in Algeria.</title>
        <authorList>
            <person name="Amara Korba A."/>
            <person name="Kainiu M."/>
            <person name="Vincent A.T."/>
            <person name="Mariet J.-F."/>
            <person name="Veyrier F.J."/>
            <person name="Goarant C."/>
            <person name="Picardeau M."/>
        </authorList>
    </citation>
    <scope>NUCLEOTIDE SEQUENCE [LARGE SCALE GENOMIC DNA]</scope>
    <source>
        <strain evidence="16 17">201903070</strain>
    </source>
</reference>
<evidence type="ECO:0000256" key="5">
    <source>
        <dbReference type="ARBA" id="ARBA00022598"/>
    </source>
</evidence>
<dbReference type="PROSITE" id="PS50968">
    <property type="entry name" value="BIOTINYL_LIPOYL"/>
    <property type="match status" value="1"/>
</dbReference>
<dbReference type="InterPro" id="IPR000089">
    <property type="entry name" value="Biotin_lipoyl"/>
</dbReference>
<keyword evidence="11" id="KW-0092">Biotin</keyword>
<evidence type="ECO:0000256" key="4">
    <source>
        <dbReference type="ARBA" id="ARBA00022516"/>
    </source>
</evidence>
<dbReference type="InterPro" id="IPR005482">
    <property type="entry name" value="Biotin_COase_C"/>
</dbReference>
<dbReference type="Proteomes" id="UP000724686">
    <property type="component" value="Unassembled WGS sequence"/>
</dbReference>
<dbReference type="Pfam" id="PF00364">
    <property type="entry name" value="Biotin_lipoyl"/>
    <property type="match status" value="1"/>
</dbReference>
<dbReference type="SUPFAM" id="SSF51230">
    <property type="entry name" value="Single hybrid motif"/>
    <property type="match status" value="1"/>
</dbReference>
<evidence type="ECO:0000256" key="8">
    <source>
        <dbReference type="ARBA" id="ARBA00022840"/>
    </source>
</evidence>
<protein>
    <submittedName>
        <fullName evidence="16">Biotin carboxylase</fullName>
    </submittedName>
</protein>
<organism evidence="16 17">
    <name type="scientific">Leptospira ainlahdjerensis</name>
    <dbReference type="NCBI Taxonomy" id="2810033"/>
    <lineage>
        <taxon>Bacteria</taxon>
        <taxon>Pseudomonadati</taxon>
        <taxon>Spirochaetota</taxon>
        <taxon>Spirochaetia</taxon>
        <taxon>Leptospirales</taxon>
        <taxon>Leptospiraceae</taxon>
        <taxon>Leptospira</taxon>
    </lineage>
</organism>
<dbReference type="EMBL" id="JAFFPU010000003">
    <property type="protein sequence ID" value="MBM9575557.1"/>
    <property type="molecule type" value="Genomic_DNA"/>
</dbReference>
<feature type="domain" description="Biotin carboxylation" evidence="15">
    <location>
        <begin position="25"/>
        <end position="589"/>
    </location>
</feature>
<evidence type="ECO:0000259" key="14">
    <source>
        <dbReference type="PROSITE" id="PS50975"/>
    </source>
</evidence>
<dbReference type="PANTHER" id="PTHR48095">
    <property type="entry name" value="PYRUVATE CARBOXYLASE SUBUNIT A"/>
    <property type="match status" value="1"/>
</dbReference>
<dbReference type="InterPro" id="IPR005479">
    <property type="entry name" value="CPAse_ATP-bd"/>
</dbReference>
<dbReference type="SMART" id="SM00878">
    <property type="entry name" value="Biotin_carb_C"/>
    <property type="match status" value="1"/>
</dbReference>
<keyword evidence="17" id="KW-1185">Reference proteome</keyword>
<keyword evidence="6 12" id="KW-0547">Nucleotide-binding</keyword>
<dbReference type="InterPro" id="IPR051602">
    <property type="entry name" value="ACC_Biotin_Carboxylase"/>
</dbReference>
<dbReference type="InterPro" id="IPR011764">
    <property type="entry name" value="Biotin_carboxylation_dom"/>
</dbReference>
<keyword evidence="4" id="KW-0444">Lipid biosynthesis</keyword>
<evidence type="ECO:0000259" key="13">
    <source>
        <dbReference type="PROSITE" id="PS50968"/>
    </source>
</evidence>
<keyword evidence="10" id="KW-0275">Fatty acid biosynthesis</keyword>
<keyword evidence="8 12" id="KW-0067">ATP-binding</keyword>
<dbReference type="InterPro" id="IPR011054">
    <property type="entry name" value="Rudment_hybrid_motif"/>
</dbReference>
<comment type="pathway">
    <text evidence="3">Lipid metabolism; fatty acid biosynthesis.</text>
</comment>
<dbReference type="InterPro" id="IPR005481">
    <property type="entry name" value="BC-like_N"/>
</dbReference>
<dbReference type="Pfam" id="PF02786">
    <property type="entry name" value="CPSase_L_D2"/>
    <property type="match status" value="1"/>
</dbReference>
<dbReference type="PRINTS" id="PR01071">
    <property type="entry name" value="ACOABIOTINCC"/>
</dbReference>
<keyword evidence="9" id="KW-0443">Lipid metabolism</keyword>
<proteinExistence type="predicted"/>
<name>A0ABS2U5A5_9LEPT</name>